<feature type="chain" id="PRO_5019258221" description="Ubiquitin 3 binding protein But2 C-terminal domain-containing protein" evidence="1">
    <location>
        <begin position="18"/>
        <end position="177"/>
    </location>
</feature>
<protein>
    <recommendedName>
        <fullName evidence="4">Ubiquitin 3 binding protein But2 C-terminal domain-containing protein</fullName>
    </recommendedName>
</protein>
<gene>
    <name evidence="2" type="ORF">EKO27_g8413</name>
</gene>
<evidence type="ECO:0008006" key="4">
    <source>
        <dbReference type="Google" id="ProtNLM"/>
    </source>
</evidence>
<evidence type="ECO:0000313" key="2">
    <source>
        <dbReference type="EMBL" id="RWA06692.1"/>
    </source>
</evidence>
<accession>A0A439CWU3</accession>
<dbReference type="Proteomes" id="UP000286045">
    <property type="component" value="Unassembled WGS sequence"/>
</dbReference>
<dbReference type="EMBL" id="RYZI01000316">
    <property type="protein sequence ID" value="RWA06692.1"/>
    <property type="molecule type" value="Genomic_DNA"/>
</dbReference>
<name>A0A439CWU3_9PEZI</name>
<organism evidence="2 3">
    <name type="scientific">Xylaria grammica</name>
    <dbReference type="NCBI Taxonomy" id="363999"/>
    <lineage>
        <taxon>Eukaryota</taxon>
        <taxon>Fungi</taxon>
        <taxon>Dikarya</taxon>
        <taxon>Ascomycota</taxon>
        <taxon>Pezizomycotina</taxon>
        <taxon>Sordariomycetes</taxon>
        <taxon>Xylariomycetidae</taxon>
        <taxon>Xylariales</taxon>
        <taxon>Xylariaceae</taxon>
        <taxon>Xylaria</taxon>
    </lineage>
</organism>
<comment type="caution">
    <text evidence="2">The sequence shown here is derived from an EMBL/GenBank/DDBJ whole genome shotgun (WGS) entry which is preliminary data.</text>
</comment>
<evidence type="ECO:0000256" key="1">
    <source>
        <dbReference type="SAM" id="SignalP"/>
    </source>
</evidence>
<evidence type="ECO:0000313" key="3">
    <source>
        <dbReference type="Proteomes" id="UP000286045"/>
    </source>
</evidence>
<sequence>MRASISALLSFVAIAAANPSDGPPDGDIILTVGAGSSLEGHQLVGFASNGAGFPELVPAAEANESQSTWHLKFWNFGHFGWYAITSDIDGATYQLDKQEGDDTYTGPFVFTPQTSYYSSDDIWYPKTASPVFTWFGNTDNFPFACTRDDGRIQLAIYGPDVHPENCEQVQLEYQLIA</sequence>
<dbReference type="AlphaFoldDB" id="A0A439CWU3"/>
<keyword evidence="1" id="KW-0732">Signal</keyword>
<keyword evidence="3" id="KW-1185">Reference proteome</keyword>
<proteinExistence type="predicted"/>
<feature type="signal peptide" evidence="1">
    <location>
        <begin position="1"/>
        <end position="17"/>
    </location>
</feature>
<reference evidence="2 3" key="1">
    <citation type="submission" date="2018-12" db="EMBL/GenBank/DDBJ databases">
        <title>Draft genome sequence of Xylaria grammica IHI A82.</title>
        <authorList>
            <person name="Buettner E."/>
            <person name="Kellner H."/>
        </authorList>
    </citation>
    <scope>NUCLEOTIDE SEQUENCE [LARGE SCALE GENOMIC DNA]</scope>
    <source>
        <strain evidence="2 3">IHI A82</strain>
    </source>
</reference>